<feature type="non-terminal residue" evidence="1">
    <location>
        <position position="71"/>
    </location>
</feature>
<dbReference type="Gene3D" id="3.40.50.300">
    <property type="entry name" value="P-loop containing nucleotide triphosphate hydrolases"/>
    <property type="match status" value="1"/>
</dbReference>
<keyword evidence="1" id="KW-0347">Helicase</keyword>
<reference evidence="1" key="1">
    <citation type="submission" date="2015-07" db="EMBL/GenBank/DDBJ databases">
        <title>Adaptation to a free-living lifestyle via gene acquisitions in the diplomonad Trepomonas sp. PC1.</title>
        <authorList>
            <person name="Xu F."/>
            <person name="Jerlstrom-Hultqvist J."/>
            <person name="Kolisko M."/>
            <person name="Simpson A.G.B."/>
            <person name="Roger A.J."/>
            <person name="Svard S.G."/>
            <person name="Andersson J.O."/>
        </authorList>
    </citation>
    <scope>NUCLEOTIDE SEQUENCE</scope>
    <source>
        <strain evidence="1">PC1</strain>
    </source>
</reference>
<gene>
    <name evidence="1" type="ORF">TPC1_16133</name>
</gene>
<keyword evidence="1" id="KW-0067">ATP-binding</keyword>
<name>A0A146K602_9EUKA</name>
<dbReference type="AlphaFoldDB" id="A0A146K602"/>
<organism evidence="1">
    <name type="scientific">Trepomonas sp. PC1</name>
    <dbReference type="NCBI Taxonomy" id="1076344"/>
    <lineage>
        <taxon>Eukaryota</taxon>
        <taxon>Metamonada</taxon>
        <taxon>Diplomonadida</taxon>
        <taxon>Hexamitidae</taxon>
        <taxon>Hexamitinae</taxon>
        <taxon>Trepomonas</taxon>
    </lineage>
</organism>
<keyword evidence="1" id="KW-0378">Hydrolase</keyword>
<protein>
    <submittedName>
        <fullName evidence="1">RNA helicase</fullName>
    </submittedName>
</protein>
<sequence length="71" mass="8237">KAVFKLFEQDSVLDEVAINMCVQNAINQHPTLLFVHSRRKTVELAMRITELIPRQNYYNEKACNQAQGCEK</sequence>
<evidence type="ECO:0000313" key="1">
    <source>
        <dbReference type="EMBL" id="JAP92047.1"/>
    </source>
</evidence>
<proteinExistence type="predicted"/>
<accession>A0A146K602</accession>
<dbReference type="EMBL" id="GDID01004559">
    <property type="protein sequence ID" value="JAP92047.1"/>
    <property type="molecule type" value="Transcribed_RNA"/>
</dbReference>
<dbReference type="InterPro" id="IPR027417">
    <property type="entry name" value="P-loop_NTPase"/>
</dbReference>
<feature type="non-terminal residue" evidence="1">
    <location>
        <position position="1"/>
    </location>
</feature>
<keyword evidence="1" id="KW-0547">Nucleotide-binding</keyword>
<dbReference type="GO" id="GO:0004386">
    <property type="term" value="F:helicase activity"/>
    <property type="evidence" value="ECO:0007669"/>
    <property type="project" value="UniProtKB-KW"/>
</dbReference>